<proteinExistence type="predicted"/>
<dbReference type="InterPro" id="IPR018359">
    <property type="entry name" value="Bromodomain_CS"/>
</dbReference>
<feature type="compositionally biased region" description="Polar residues" evidence="16">
    <location>
        <begin position="2069"/>
        <end position="2088"/>
    </location>
</feature>
<feature type="compositionally biased region" description="Low complexity" evidence="16">
    <location>
        <begin position="157"/>
        <end position="166"/>
    </location>
</feature>
<dbReference type="InterPro" id="IPR038028">
    <property type="entry name" value="BPTF"/>
</dbReference>
<evidence type="ECO:0008006" key="23">
    <source>
        <dbReference type="Google" id="ProtNLM"/>
    </source>
</evidence>
<feature type="domain" description="PHD-type" evidence="18">
    <location>
        <begin position="2406"/>
        <end position="2457"/>
    </location>
</feature>
<feature type="compositionally biased region" description="Low complexity" evidence="16">
    <location>
        <begin position="587"/>
        <end position="604"/>
    </location>
</feature>
<dbReference type="GO" id="GO:0006338">
    <property type="term" value="P:chromatin remodeling"/>
    <property type="evidence" value="ECO:0007669"/>
    <property type="project" value="UniProtKB-ARBA"/>
</dbReference>
<evidence type="ECO:0000256" key="10">
    <source>
        <dbReference type="ARBA" id="ARBA00023117"/>
    </source>
</evidence>
<keyword evidence="3" id="KW-0479">Metal-binding</keyword>
<evidence type="ECO:0000256" key="6">
    <source>
        <dbReference type="ARBA" id="ARBA00022833"/>
    </source>
</evidence>
<feature type="domain" description="PHD-type" evidence="18">
    <location>
        <begin position="2464"/>
        <end position="2515"/>
    </location>
</feature>
<keyword evidence="11" id="KW-0804">Transcription</keyword>
<dbReference type="Pfam" id="PF15613">
    <property type="entry name" value="WSD"/>
    <property type="match status" value="1"/>
</dbReference>
<dbReference type="SUPFAM" id="SSF57903">
    <property type="entry name" value="FYVE/PHD zinc finger"/>
    <property type="match status" value="3"/>
</dbReference>
<feature type="compositionally biased region" description="Polar residues" evidence="16">
    <location>
        <begin position="992"/>
        <end position="1008"/>
    </location>
</feature>
<dbReference type="CDD" id="cd15560">
    <property type="entry name" value="PHD2_3_BPTF"/>
    <property type="match status" value="2"/>
</dbReference>
<evidence type="ECO:0000256" key="12">
    <source>
        <dbReference type="ARBA" id="ARBA00023242"/>
    </source>
</evidence>
<gene>
    <name evidence="21" type="ORF">AMELA_G00166420</name>
</gene>
<feature type="region of interest" description="Disordered" evidence="16">
    <location>
        <begin position="990"/>
        <end position="1048"/>
    </location>
</feature>
<dbReference type="SMART" id="SM00571">
    <property type="entry name" value="DDT"/>
    <property type="match status" value="1"/>
</dbReference>
<dbReference type="CDD" id="cd05509">
    <property type="entry name" value="Bromo_gcn5_like"/>
    <property type="match status" value="1"/>
</dbReference>
<evidence type="ECO:0000256" key="8">
    <source>
        <dbReference type="ARBA" id="ARBA00023015"/>
    </source>
</evidence>
<dbReference type="SMART" id="SM00249">
    <property type="entry name" value="PHD"/>
    <property type="match status" value="3"/>
</dbReference>
<dbReference type="PRINTS" id="PR00503">
    <property type="entry name" value="BROMODOMAIN"/>
</dbReference>
<feature type="compositionally biased region" description="Basic residues" evidence="16">
    <location>
        <begin position="68"/>
        <end position="86"/>
    </location>
</feature>
<evidence type="ECO:0000256" key="3">
    <source>
        <dbReference type="ARBA" id="ARBA00022723"/>
    </source>
</evidence>
<dbReference type="Pfam" id="PF02791">
    <property type="entry name" value="DDT"/>
    <property type="match status" value="1"/>
</dbReference>
<feature type="domain" description="PARP-type" evidence="19">
    <location>
        <begin position="2439"/>
        <end position="2541"/>
    </location>
</feature>
<dbReference type="InterPro" id="IPR036427">
    <property type="entry name" value="Bromodomain-like_sf"/>
</dbReference>
<feature type="compositionally biased region" description="Basic and acidic residues" evidence="16">
    <location>
        <begin position="1737"/>
        <end position="1753"/>
    </location>
</feature>
<dbReference type="FunFam" id="1.20.920.10:FF:000018">
    <property type="entry name" value="nucleosome-remodeling factor subunit BPTF isoform X1"/>
    <property type="match status" value="1"/>
</dbReference>
<dbReference type="CDD" id="cd15559">
    <property type="entry name" value="PHD1_BPTF"/>
    <property type="match status" value="1"/>
</dbReference>
<feature type="compositionally biased region" description="Basic and acidic residues" evidence="16">
    <location>
        <begin position="535"/>
        <end position="553"/>
    </location>
</feature>
<dbReference type="Gene3D" id="3.30.40.10">
    <property type="entry name" value="Zinc/RING finger domain, C3HC4 (zinc finger)"/>
    <property type="match status" value="3"/>
</dbReference>
<dbReference type="InterPro" id="IPR019786">
    <property type="entry name" value="Zinc_finger_PHD-type_CS"/>
</dbReference>
<sequence>MRGRRGRPAVRGMLQDEASPAALRGSRGGRGRGRGRGRGVWTLSCEADGNYQPSKRGRRRGSSLPRGRGGRGSRGKRGGRGRRKPLSKIIYDSSNDDDEEDAVSLQSEGDEDEFLRRSEDDADYEERLDDDDDDGRGDDDDGSDYVEELLPEEDDASCSSLRSRSSTCGDTPGRKRTRVHRPHAPVFEEKNVPPLELPKSSDDALVPASHLLTAASIYEVLRNFSTVLRLSPFRFEDFCAALSGQDQCTLLAETHISLMKAILREEDTSNTSFGPADLKDSVNSSLYFMDGMTWPEVVRAYCESDPEYQHVLSVQNQDDFPYEPLESKLKVLQFLVDQYLATNVAREELMSEGVVTYDDHCRVCHHLGDLLCCETCSAVYHLECVKPPMLQVPEEEWQCEVCVAHRVPGVGDSVTESQKTRPYIRHEPIGFDRHRRKYWFLNRRIIVEEDGEHENKTIWYYSTKVQLAELFEVLDKTYWEKQLCATLEELRDEIHTHMDITEELTNKARGNIKSYLTAANEEILERVRAKQEQEMEQVKRKAAEELQKSKNEESQEQLSTAEQAESEALEDKSLQAQTGREEADPTAEVSSESESPRASVSSVPQLPGSSDGSAELSEPQRGSGLEELPETADTSSSGANVEEGPLSPQTADENSRSSLKGGDDPDAAEKACISNPDEKGELKEKGSGETQIGLHGRLAATRMVTRLRNPDSKLSQQKSQQVAAALHESYKVFKDGKDAQVVSQQAEIARLNSRSTKDLAIKGSYFRLGQEGKYRGYQNQYSTNTLALNKHQHREDHDKRRHLSHKFCLTPAGDFKWNGSIYGSRTLTMCTLRLTIIQLENNIPAPFLHPNWDSHRANWSKAVQICSKAREFALALAILECAIKPVAMLPVWKDSLGHTRLHRMTSLEREEKEKVRKREKKLEEEETMQQATWVKYTFRIKHQVWKQKGEEYRVTGYGGWCWISKTHIHRFVPRLPGNTNANYRQGIEDGKNVQNAADSNTAKSLKTSESSRAEEDNERKTDEKKENGKKEEELDIEGKAPGTRLDDGKVFAAGAGHAGSDDVAVKQEEEGPELFFYDLVNVSEGFLLRTAYKKKVSPAKLDELLEHRVKQQAIEERQKKSAICANPKVVIQRLKFKMEPHGAVACIQPEVKSEAKKGITGAQDSAKEPVLVFSQEAGTNGSTGECVGQVEPGGGRTTPGLSQTQSGIQKTMPLFSGDTHKQGVNTDNKSRTVLPSTGGSSAQKLISTVNQQTSLSTPAQVNNVTSLGENGDGYKEQESKGNSPLFLQMNGQDVKDPGTGDTMTKVNDGRIEDDKKALSLKYPLKPVVNGSTVLGGDLERISSTDATGVNPEYLPPQKVPRLGVTVEDLALSSPTIPKSEPALNSKEHNIMEARLDGDDEASQRTIVPSPVLSAEESSLSNDFVESSCHRGSHTTSVVTQVTTTITTTTESHAISSRTVTESNTVSTLTNTTKTTTAPSSTESSSLTVSKAITRVQSTRERVQLIRFSRSKKARSETALPSYRTFATKSCKKSIFILPTEELKKLARKGGFREVSVFNYNAKPASDIWPYPSPRPTFGVTWRYRLQTVNSLAGVSLMLRLLWACLRWDDMAVKPSSNAGITRTETSETEITTTEIIKRRDVGPHGIRSEYCIRKIICPLGVPETPRAETCTPQRKGLRSSALRPKRPEPSKQDGPIIIETWVPEEDLHLWEIRAFAERAEKEKAQAAEQARISARRKALELQQQKRQEQKEQKLQAAAASTPSASPATPSTPKTTAGSLISQVTPGTKVVLATKMGTPVTFQQNKNFQQTFATWVQGQVSSSTVTTVSTTTGQTFQISGSPVSVTGKVIPLPANSKIVTLSVPNMQGGVQQKVVGIIPSGTTGNQQTITTLQPSTTTVNIKAKAHGTTTQQVITTGGQLRTGMTVLRTSAQPGAALGKPILRTPIVVQQGQAGKMVTQIIQGQPGSPAGGAQIRGTTAQTAASPRATQGPVKLTLAQLTQLSQGTQKQQGAAVESQQGVTMMVQGQGQTAGQLQVIPHGVTVIPAAGQQLMQAVLPNGQVQRFLFTPTPASSSTPGQTQPTLKTCTPSPAQPVQAGAFAPRTPPMTLKAQMPIQSPTPLQVKATVNQIAVKQQQVRPQVQLHQGAPVIAVPGLQFQPEQTVKLQLPVQIQQQAGAASQAGVKTQQVQNVVTLQTASVQEQLQRIQELREQQQKKKQQQQEAKREQQQQAISQSDLIQKQVVMKQNAAIEQLKQKKAVTPAEREENQRMIVCNQVMKFILDKIDKDERQAARKRKREETVEQKRSKQMAVKLSALLFKHKEQLKAEILKKRALLDRQLQLEVQEELRRDLEKICQERERAQAATAAQVTGTTSPSTYKRKYEEENAAKSKKKKMITTTSRETKKDTKLYCICKTPYDETKFYIGCDLCTNWYHGDCVGITEKEAKKMDDYICAECKQAQDGTTEELYCICRTPYDEAQFYIGCDRCQNWYHGRCVGILQSEATYIDEYICPQCQSTEDAMTVLTPLTEKDYEGLRRILRSLQAHKMAWPFLEPVDPEDAPDYYGVIKEPMDLSTMEERLLKRHYSKLTEYVADMTRIFDNCRYYNPSDSSFYQCAEVLETFFVQKLKAFKASRL</sequence>
<dbReference type="GO" id="GO:0016589">
    <property type="term" value="C:NURF complex"/>
    <property type="evidence" value="ECO:0007669"/>
    <property type="project" value="InterPro"/>
</dbReference>
<evidence type="ECO:0000256" key="15">
    <source>
        <dbReference type="SAM" id="Coils"/>
    </source>
</evidence>
<dbReference type="PANTHER" id="PTHR45975:SF2">
    <property type="entry name" value="NUCLEOSOME-REMODELING FACTOR SUBUNIT BPTF"/>
    <property type="match status" value="1"/>
</dbReference>
<dbReference type="PROSITE" id="PS50827">
    <property type="entry name" value="DDT"/>
    <property type="match status" value="1"/>
</dbReference>
<feature type="compositionally biased region" description="Acidic residues" evidence="16">
    <location>
        <begin position="120"/>
        <end position="156"/>
    </location>
</feature>
<dbReference type="Gene3D" id="1.20.920.10">
    <property type="entry name" value="Bromodomain-like"/>
    <property type="match status" value="1"/>
</dbReference>
<feature type="compositionally biased region" description="Low complexity" evidence="16">
    <location>
        <begin position="1962"/>
        <end position="1973"/>
    </location>
</feature>
<feature type="region of interest" description="Disordered" evidence="16">
    <location>
        <begin position="2069"/>
        <end position="2089"/>
    </location>
</feature>
<feature type="region of interest" description="Disordered" evidence="16">
    <location>
        <begin position="1267"/>
        <end position="1307"/>
    </location>
</feature>
<dbReference type="PROSITE" id="PS50016">
    <property type="entry name" value="ZF_PHD_2"/>
    <property type="match status" value="3"/>
</dbReference>
<keyword evidence="12" id="KW-0539">Nucleus</keyword>
<feature type="region of interest" description="Disordered" evidence="16">
    <location>
        <begin position="1737"/>
        <end position="1780"/>
    </location>
</feature>
<feature type="region of interest" description="Disordered" evidence="16">
    <location>
        <begin position="535"/>
        <end position="692"/>
    </location>
</feature>
<comment type="subcellular location">
    <subcellularLocation>
        <location evidence="1">Nucleus</location>
    </subcellularLocation>
</comment>
<evidence type="ECO:0000256" key="14">
    <source>
        <dbReference type="PROSITE-ProRule" id="PRU00146"/>
    </source>
</evidence>
<feature type="compositionally biased region" description="Acidic residues" evidence="16">
    <location>
        <begin position="94"/>
        <end position="113"/>
    </location>
</feature>
<dbReference type="InterPro" id="IPR011011">
    <property type="entry name" value="Znf_FYVE_PHD"/>
</dbReference>
<comment type="caution">
    <text evidence="21">The sequence shown here is derived from an EMBL/GenBank/DDBJ whole genome shotgun (WGS) entry which is preliminary data.</text>
</comment>
<organism evidence="21 22">
    <name type="scientific">Ameiurus melas</name>
    <name type="common">Black bullhead</name>
    <name type="synonym">Silurus melas</name>
    <dbReference type="NCBI Taxonomy" id="219545"/>
    <lineage>
        <taxon>Eukaryota</taxon>
        <taxon>Metazoa</taxon>
        <taxon>Chordata</taxon>
        <taxon>Craniata</taxon>
        <taxon>Vertebrata</taxon>
        <taxon>Euteleostomi</taxon>
        <taxon>Actinopterygii</taxon>
        <taxon>Neopterygii</taxon>
        <taxon>Teleostei</taxon>
        <taxon>Ostariophysi</taxon>
        <taxon>Siluriformes</taxon>
        <taxon>Ictaluridae</taxon>
        <taxon>Ameiurus</taxon>
    </lineage>
</organism>
<dbReference type="PROSITE" id="PS50014">
    <property type="entry name" value="BROMODOMAIN_2"/>
    <property type="match status" value="1"/>
</dbReference>
<evidence type="ECO:0000256" key="7">
    <source>
        <dbReference type="ARBA" id="ARBA00022853"/>
    </source>
</evidence>
<name>A0A7J6ABT3_AMEME</name>
<evidence type="ECO:0000259" key="18">
    <source>
        <dbReference type="PROSITE" id="PS50016"/>
    </source>
</evidence>
<reference evidence="21 22" key="1">
    <citation type="submission" date="2020-02" db="EMBL/GenBank/DDBJ databases">
        <title>A chromosome-scale genome assembly of the black bullhead catfish (Ameiurus melas).</title>
        <authorList>
            <person name="Wen M."/>
            <person name="Zham M."/>
            <person name="Cabau C."/>
            <person name="Klopp C."/>
            <person name="Donnadieu C."/>
            <person name="Roques C."/>
            <person name="Bouchez O."/>
            <person name="Lampietro C."/>
            <person name="Jouanno E."/>
            <person name="Herpin A."/>
            <person name="Louis A."/>
            <person name="Berthelot C."/>
            <person name="Parey E."/>
            <person name="Roest-Crollius H."/>
            <person name="Braasch I."/>
            <person name="Postlethwait J."/>
            <person name="Robinson-Rechavi M."/>
            <person name="Echchiki A."/>
            <person name="Begum T."/>
            <person name="Montfort J."/>
            <person name="Schartl M."/>
            <person name="Bobe J."/>
            <person name="Guiguen Y."/>
        </authorList>
    </citation>
    <scope>NUCLEOTIDE SEQUENCE [LARGE SCALE GENOMIC DNA]</scope>
    <source>
        <strain evidence="21">M_S1</strain>
        <tissue evidence="21">Blood</tissue>
    </source>
</reference>
<evidence type="ECO:0000256" key="16">
    <source>
        <dbReference type="SAM" id="MobiDB-lite"/>
    </source>
</evidence>
<evidence type="ECO:0000313" key="22">
    <source>
        <dbReference type="Proteomes" id="UP000593565"/>
    </source>
</evidence>
<feature type="compositionally biased region" description="Polar residues" evidence="16">
    <location>
        <begin position="647"/>
        <end position="658"/>
    </location>
</feature>
<evidence type="ECO:0000256" key="11">
    <source>
        <dbReference type="ARBA" id="ARBA00023163"/>
    </source>
</evidence>
<feature type="coiled-coil region" evidence="15">
    <location>
        <begin position="2194"/>
        <end position="2229"/>
    </location>
</feature>
<feature type="compositionally biased region" description="Low complexity" evidence="16">
    <location>
        <begin position="1754"/>
        <end position="1776"/>
    </location>
</feature>
<feature type="region of interest" description="Disordered" evidence="16">
    <location>
        <begin position="1"/>
        <end position="181"/>
    </location>
</feature>
<dbReference type="PANTHER" id="PTHR45975">
    <property type="entry name" value="NUCLEOSOME-REMODELING FACTOR SUBUNIT BPTF"/>
    <property type="match status" value="1"/>
</dbReference>
<feature type="compositionally biased region" description="Polar residues" evidence="16">
    <location>
        <begin position="1222"/>
        <end position="1241"/>
    </location>
</feature>
<dbReference type="SMART" id="SM00297">
    <property type="entry name" value="BROMO"/>
    <property type="match status" value="1"/>
</dbReference>
<feature type="compositionally biased region" description="Basic and acidic residues" evidence="16">
    <location>
        <begin position="569"/>
        <end position="583"/>
    </location>
</feature>
<feature type="region of interest" description="Disordered" evidence="16">
    <location>
        <begin position="1217"/>
        <end position="1241"/>
    </location>
</feature>
<keyword evidence="9 15" id="KW-0175">Coiled coil</keyword>
<keyword evidence="22" id="KW-1185">Reference proteome</keyword>
<evidence type="ECO:0000259" key="19">
    <source>
        <dbReference type="PROSITE" id="PS50064"/>
    </source>
</evidence>
<dbReference type="InterPro" id="IPR001487">
    <property type="entry name" value="Bromodomain"/>
</dbReference>
<dbReference type="Pfam" id="PF00439">
    <property type="entry name" value="Bromodomain"/>
    <property type="match status" value="1"/>
</dbReference>
<feature type="region of interest" description="Disordered" evidence="16">
    <location>
        <begin position="1664"/>
        <end position="1696"/>
    </location>
</feature>
<dbReference type="InterPro" id="IPR001510">
    <property type="entry name" value="Znf_PARP"/>
</dbReference>
<dbReference type="EMBL" id="JAAGNN010000014">
    <property type="protein sequence ID" value="KAF4080090.1"/>
    <property type="molecule type" value="Genomic_DNA"/>
</dbReference>
<keyword evidence="5 14" id="KW-0863">Zinc-finger</keyword>
<dbReference type="PROSITE" id="PS50064">
    <property type="entry name" value="ZF_PARP_2"/>
    <property type="match status" value="1"/>
</dbReference>
<keyword evidence="8" id="KW-0805">Transcription regulation</keyword>
<feature type="domain" description="PHD-type" evidence="18">
    <location>
        <begin position="358"/>
        <end position="405"/>
    </location>
</feature>
<dbReference type="PROSITE" id="PS00633">
    <property type="entry name" value="BROMODOMAIN_1"/>
    <property type="match status" value="1"/>
</dbReference>
<keyword evidence="2" id="KW-0597">Phosphoprotein</keyword>
<feature type="domain" description="Bromo" evidence="17">
    <location>
        <begin position="2541"/>
        <end position="2611"/>
    </location>
</feature>
<accession>A0A7J6ABT3</accession>
<dbReference type="GO" id="GO:0008270">
    <property type="term" value="F:zinc ion binding"/>
    <property type="evidence" value="ECO:0007669"/>
    <property type="project" value="UniProtKB-KW"/>
</dbReference>
<feature type="region of interest" description="Disordered" evidence="16">
    <location>
        <begin position="1457"/>
        <end position="1483"/>
    </location>
</feature>
<evidence type="ECO:0000256" key="13">
    <source>
        <dbReference type="PROSITE-ProRule" id="PRU00035"/>
    </source>
</evidence>
<evidence type="ECO:0000313" key="21">
    <source>
        <dbReference type="EMBL" id="KAF4080090.1"/>
    </source>
</evidence>
<dbReference type="InterPro" id="IPR018501">
    <property type="entry name" value="DDT_dom"/>
</dbReference>
<evidence type="ECO:0000256" key="5">
    <source>
        <dbReference type="ARBA" id="ARBA00022771"/>
    </source>
</evidence>
<dbReference type="GO" id="GO:0000978">
    <property type="term" value="F:RNA polymerase II cis-regulatory region sequence-specific DNA binding"/>
    <property type="evidence" value="ECO:0007669"/>
    <property type="project" value="TreeGrafter"/>
</dbReference>
<feature type="domain" description="DDT" evidence="20">
    <location>
        <begin position="208"/>
        <end position="268"/>
    </location>
</feature>
<feature type="compositionally biased region" description="Basic and acidic residues" evidence="16">
    <location>
        <begin position="676"/>
        <end position="687"/>
    </location>
</feature>
<evidence type="ECO:0000256" key="2">
    <source>
        <dbReference type="ARBA" id="ARBA00022553"/>
    </source>
</evidence>
<dbReference type="Proteomes" id="UP000593565">
    <property type="component" value="Unassembled WGS sequence"/>
</dbReference>
<dbReference type="SUPFAM" id="SSF47370">
    <property type="entry name" value="Bromodomain"/>
    <property type="match status" value="1"/>
</dbReference>
<dbReference type="PROSITE" id="PS01359">
    <property type="entry name" value="ZF_PHD_1"/>
    <property type="match status" value="1"/>
</dbReference>
<evidence type="ECO:0000259" key="20">
    <source>
        <dbReference type="PROSITE" id="PS50827"/>
    </source>
</evidence>
<dbReference type="InterPro" id="IPR019787">
    <property type="entry name" value="Znf_PHD-finger"/>
</dbReference>
<dbReference type="FunFam" id="3.30.40.10:FF:000036">
    <property type="entry name" value="nucleosome-remodeling factor subunit BPTF isoform X1"/>
    <property type="match status" value="1"/>
</dbReference>
<evidence type="ECO:0000259" key="17">
    <source>
        <dbReference type="PROSITE" id="PS50014"/>
    </source>
</evidence>
<dbReference type="InterPro" id="IPR028941">
    <property type="entry name" value="WHIM2_dom"/>
</dbReference>
<keyword evidence="6" id="KW-0862">Zinc</keyword>
<dbReference type="InterPro" id="IPR001965">
    <property type="entry name" value="Znf_PHD"/>
</dbReference>
<evidence type="ECO:0000256" key="9">
    <source>
        <dbReference type="ARBA" id="ARBA00023054"/>
    </source>
</evidence>
<dbReference type="FunFam" id="3.30.40.10:FF:000048">
    <property type="entry name" value="nucleosome-remodeling factor subunit BPTF isoform X1"/>
    <property type="match status" value="2"/>
</dbReference>
<keyword evidence="10 13" id="KW-0103">Bromodomain</keyword>
<feature type="compositionally biased region" description="Basic residues" evidence="16">
    <location>
        <begin position="27"/>
        <end position="37"/>
    </location>
</feature>
<dbReference type="GO" id="GO:0045892">
    <property type="term" value="P:negative regulation of DNA-templated transcription"/>
    <property type="evidence" value="ECO:0007669"/>
    <property type="project" value="UniProtKB-ARBA"/>
</dbReference>
<dbReference type="Pfam" id="PF00628">
    <property type="entry name" value="PHD"/>
    <property type="match status" value="3"/>
</dbReference>
<protein>
    <recommendedName>
        <fullName evidence="23">Nucleosome-remodeling factor subunit BPTF</fullName>
    </recommendedName>
</protein>
<dbReference type="InterPro" id="IPR013083">
    <property type="entry name" value="Znf_RING/FYVE/PHD"/>
</dbReference>
<keyword evidence="7" id="KW-0156">Chromatin regulator</keyword>
<feature type="region of interest" description="Disordered" evidence="16">
    <location>
        <begin position="1962"/>
        <end position="1988"/>
    </location>
</feature>
<keyword evidence="4" id="KW-0677">Repeat</keyword>
<evidence type="ECO:0000256" key="1">
    <source>
        <dbReference type="ARBA" id="ARBA00004123"/>
    </source>
</evidence>
<feature type="compositionally biased region" description="Low complexity" evidence="16">
    <location>
        <begin position="1458"/>
        <end position="1483"/>
    </location>
</feature>
<dbReference type="GO" id="GO:0045944">
    <property type="term" value="P:positive regulation of transcription by RNA polymerase II"/>
    <property type="evidence" value="ECO:0007669"/>
    <property type="project" value="UniProtKB-ARBA"/>
</dbReference>
<feature type="compositionally biased region" description="Basic and acidic residues" evidence="16">
    <location>
        <begin position="1009"/>
        <end position="1048"/>
    </location>
</feature>
<feature type="compositionally biased region" description="Polar residues" evidence="16">
    <location>
        <begin position="1974"/>
        <end position="1986"/>
    </location>
</feature>
<evidence type="ECO:0000256" key="4">
    <source>
        <dbReference type="ARBA" id="ARBA00022737"/>
    </source>
</evidence>